<keyword evidence="2" id="KW-1185">Reference proteome</keyword>
<proteinExistence type="predicted"/>
<evidence type="ECO:0000313" key="2">
    <source>
        <dbReference type="Proteomes" id="UP000356253"/>
    </source>
</evidence>
<gene>
    <name evidence="1" type="ORF">FVB9532_00023</name>
</gene>
<reference evidence="1" key="1">
    <citation type="submission" date="2019-09" db="EMBL/GenBank/DDBJ databases">
        <authorList>
            <person name="Rodrigo-Torres L."/>
            <person name="Arahal R. D."/>
            <person name="Lucena T."/>
        </authorList>
    </citation>
    <scope>NUCLEOTIDE SEQUENCE</scope>
    <source>
        <strain evidence="1">ISS653</strain>
    </source>
</reference>
<dbReference type="EMBL" id="CABVMM010000001">
    <property type="protein sequence ID" value="VVU98777.1"/>
    <property type="molecule type" value="Genomic_DNA"/>
</dbReference>
<organism evidence="1 2">
    <name type="scientific">Mesonia oceanica</name>
    <dbReference type="NCBI Taxonomy" id="2687242"/>
    <lineage>
        <taxon>Bacteria</taxon>
        <taxon>Pseudomonadati</taxon>
        <taxon>Bacteroidota</taxon>
        <taxon>Flavobacteriia</taxon>
        <taxon>Flavobacteriales</taxon>
        <taxon>Flavobacteriaceae</taxon>
        <taxon>Mesonia</taxon>
    </lineage>
</organism>
<evidence type="ECO:0000313" key="1">
    <source>
        <dbReference type="EMBL" id="VVU98777.1"/>
    </source>
</evidence>
<sequence length="406" mass="47156">MKWIKNIAHPHAYILFFIVISLLALIPNGLGWRIDMEDYPQEYIGLTVFYVIFYLLGYYIPLGTKKPEKREISISMINFFHITYFILLGFFIIKFIYVGGIPLISDSPFLRTKMGKLGGFVDYPTKAISLLGIVAYYFYISRKNSLYIFQFIISIVLNILFAERSLIVFTLVGALILYVQYHKVSLKTFGIVLFLGLLMLFFIGWVQIVRLGGKNNLDRSGKKSALEVGAWVIQGDLTGSQKFGAYVVDKLHENYLYGKYTFGTYLAVFVPNFEEHGAEYLQKEFTEKRTAQSAAIPYSYFMDFGYLSLIFPLIIGMISRYIYLKFKTLNSPFYNILYPTYFFGLLWSVRSGNFPIEPKFIYYLLVLIFVFNPHFHKRINNEIITLLRLIFIGTLAVSFIALLIRW</sequence>
<protein>
    <submittedName>
        <fullName evidence="1">Uncharacterized protein</fullName>
    </submittedName>
</protein>
<accession>A0AC61Y4E7</accession>
<comment type="caution">
    <text evidence="1">The sequence shown here is derived from an EMBL/GenBank/DDBJ whole genome shotgun (WGS) entry which is preliminary data.</text>
</comment>
<dbReference type="Proteomes" id="UP000356253">
    <property type="component" value="Unassembled WGS sequence"/>
</dbReference>
<name>A0AC61Y4E7_9FLAO</name>